<dbReference type="GO" id="GO:0016787">
    <property type="term" value="F:hydrolase activity"/>
    <property type="evidence" value="ECO:0007669"/>
    <property type="project" value="UniProtKB-KW"/>
</dbReference>
<sequence>MSNIPEVVDPRSVGVSPDQLEVVDRLVEEQIASNAYQGIVVLIARHGKPCYFKAFGKADEHQAMKTDAIFRLASMSKVLTAVCVLQLWEQGRLSLADPISNYLPEFANPQVAVCHPDGTHALRPATREITAHDLLSMTAGMTNTWWADAYPLPAYQVVPYLYAKAGVRDDMNAPNMTLAENIACLATMPLIADPGTMFDYSNSSVDTLCRLVEVISGQDFDSFQREHILTPLSMDETWFFIPDHQRSRLAEVYWPGRDEAHTHNGLLVVERGGSLMQGLVALRWDGCCEASSRTRTTSCDRAYVLAA</sequence>
<evidence type="ECO:0000259" key="1">
    <source>
        <dbReference type="Pfam" id="PF00144"/>
    </source>
</evidence>
<dbReference type="InterPro" id="IPR012338">
    <property type="entry name" value="Beta-lactam/transpept-like"/>
</dbReference>
<dbReference type="InterPro" id="IPR001466">
    <property type="entry name" value="Beta-lactam-related"/>
</dbReference>
<dbReference type="Gene3D" id="3.40.710.10">
    <property type="entry name" value="DD-peptidase/beta-lactamase superfamily"/>
    <property type="match status" value="1"/>
</dbReference>
<organism evidence="2 3">
    <name type="scientific">Luteococcus sanguinis</name>
    <dbReference type="NCBI Taxonomy" id="174038"/>
    <lineage>
        <taxon>Bacteria</taxon>
        <taxon>Bacillati</taxon>
        <taxon>Actinomycetota</taxon>
        <taxon>Actinomycetes</taxon>
        <taxon>Propionibacteriales</taxon>
        <taxon>Propionibacteriaceae</taxon>
        <taxon>Luteococcus</taxon>
    </lineage>
</organism>
<dbReference type="EMBL" id="JBHSUA010000002">
    <property type="protein sequence ID" value="MFC6395385.1"/>
    <property type="molecule type" value="Genomic_DNA"/>
</dbReference>
<accession>A0ABW1WVV1</accession>
<comment type="caution">
    <text evidence="2">The sequence shown here is derived from an EMBL/GenBank/DDBJ whole genome shotgun (WGS) entry which is preliminary data.</text>
</comment>
<dbReference type="PANTHER" id="PTHR43283:SF3">
    <property type="entry name" value="BETA-LACTAMASE FAMILY PROTEIN (AFU_ORTHOLOGUE AFUA_5G07500)"/>
    <property type="match status" value="1"/>
</dbReference>
<keyword evidence="3" id="KW-1185">Reference proteome</keyword>
<dbReference type="PANTHER" id="PTHR43283">
    <property type="entry name" value="BETA-LACTAMASE-RELATED"/>
    <property type="match status" value="1"/>
</dbReference>
<dbReference type="RefSeq" id="WP_343886688.1">
    <property type="nucleotide sequence ID" value="NZ_BAAAKI010000017.1"/>
</dbReference>
<evidence type="ECO:0000313" key="3">
    <source>
        <dbReference type="Proteomes" id="UP001596266"/>
    </source>
</evidence>
<reference evidence="3" key="1">
    <citation type="journal article" date="2019" name="Int. J. Syst. Evol. Microbiol.">
        <title>The Global Catalogue of Microorganisms (GCM) 10K type strain sequencing project: providing services to taxonomists for standard genome sequencing and annotation.</title>
        <authorList>
            <consortium name="The Broad Institute Genomics Platform"/>
            <consortium name="The Broad Institute Genome Sequencing Center for Infectious Disease"/>
            <person name="Wu L."/>
            <person name="Ma J."/>
        </authorList>
    </citation>
    <scope>NUCLEOTIDE SEQUENCE [LARGE SCALE GENOMIC DNA]</scope>
    <source>
        <strain evidence="3">CGMCC 1.15277</strain>
    </source>
</reference>
<dbReference type="Proteomes" id="UP001596266">
    <property type="component" value="Unassembled WGS sequence"/>
</dbReference>
<feature type="domain" description="Beta-lactamase-related" evidence="1">
    <location>
        <begin position="23"/>
        <end position="267"/>
    </location>
</feature>
<protein>
    <submittedName>
        <fullName evidence="2">Serine hydrolase domain-containing protein</fullName>
        <ecNumber evidence="2">3.-.-.-</ecNumber>
    </submittedName>
</protein>
<dbReference type="SUPFAM" id="SSF56601">
    <property type="entry name" value="beta-lactamase/transpeptidase-like"/>
    <property type="match status" value="1"/>
</dbReference>
<gene>
    <name evidence="2" type="ORF">ACFP57_00040</name>
</gene>
<name>A0ABW1WVV1_9ACTN</name>
<evidence type="ECO:0000313" key="2">
    <source>
        <dbReference type="EMBL" id="MFC6395385.1"/>
    </source>
</evidence>
<dbReference type="InterPro" id="IPR050789">
    <property type="entry name" value="Diverse_Enzym_Activities"/>
</dbReference>
<dbReference type="EC" id="3.-.-.-" evidence="2"/>
<keyword evidence="2" id="KW-0378">Hydrolase</keyword>
<proteinExistence type="predicted"/>
<dbReference type="Pfam" id="PF00144">
    <property type="entry name" value="Beta-lactamase"/>
    <property type="match status" value="1"/>
</dbReference>